<sequence length="170" mass="18813">MISLFVMEGEDSFVRPKYEGSVEEPATAVGEAEAIVETHYKFHLQDEVIKTTTDNGKNFVKAFMQFGTEVELLPNIPEVAVDTDVEGMEDVALDVQPEAGDEDEVEYISLDAILEESSGLGLNLLMYMKCAAHTVNCVASMDADKALDSTSFKSADRKIMSNAHRLWNLR</sequence>
<evidence type="ECO:0000313" key="1">
    <source>
        <dbReference type="EMBL" id="CAI9729324.1"/>
    </source>
</evidence>
<dbReference type="PANTHER" id="PTHR47501">
    <property type="entry name" value="TRANSPOSASE-RELATED"/>
    <property type="match status" value="1"/>
</dbReference>
<name>A0AA36B831_OCTVU</name>
<dbReference type="PANTHER" id="PTHR47501:SF5">
    <property type="entry name" value="HAT C-TERMINAL DIMERISATION DOMAIN-CONTAINING PROTEIN"/>
    <property type="match status" value="1"/>
</dbReference>
<dbReference type="EMBL" id="OX597823">
    <property type="protein sequence ID" value="CAI9729324.1"/>
    <property type="molecule type" value="Genomic_DNA"/>
</dbReference>
<evidence type="ECO:0000313" key="2">
    <source>
        <dbReference type="Proteomes" id="UP001162480"/>
    </source>
</evidence>
<organism evidence="1 2">
    <name type="scientific">Octopus vulgaris</name>
    <name type="common">Common octopus</name>
    <dbReference type="NCBI Taxonomy" id="6645"/>
    <lineage>
        <taxon>Eukaryota</taxon>
        <taxon>Metazoa</taxon>
        <taxon>Spiralia</taxon>
        <taxon>Lophotrochozoa</taxon>
        <taxon>Mollusca</taxon>
        <taxon>Cephalopoda</taxon>
        <taxon>Coleoidea</taxon>
        <taxon>Octopodiformes</taxon>
        <taxon>Octopoda</taxon>
        <taxon>Incirrata</taxon>
        <taxon>Octopodidae</taxon>
        <taxon>Octopus</taxon>
    </lineage>
</organism>
<accession>A0AA36B831</accession>
<keyword evidence="2" id="KW-1185">Reference proteome</keyword>
<gene>
    <name evidence="1" type="ORF">OCTVUL_1B012497</name>
</gene>
<proteinExistence type="predicted"/>
<protein>
    <submittedName>
        <fullName evidence="1">Uncharacterized protein</fullName>
    </submittedName>
</protein>
<dbReference type="Proteomes" id="UP001162480">
    <property type="component" value="Chromosome 10"/>
</dbReference>
<reference evidence="1" key="1">
    <citation type="submission" date="2023-08" db="EMBL/GenBank/DDBJ databases">
        <authorList>
            <person name="Alioto T."/>
            <person name="Alioto T."/>
            <person name="Gomez Garrido J."/>
        </authorList>
    </citation>
    <scope>NUCLEOTIDE SEQUENCE</scope>
</reference>
<dbReference type="AlphaFoldDB" id="A0AA36B831"/>